<feature type="region of interest" description="Disordered" evidence="1">
    <location>
        <begin position="1"/>
        <end position="24"/>
    </location>
</feature>
<dbReference type="Gene3D" id="1.25.40.10">
    <property type="entry name" value="Tetratricopeptide repeat domain"/>
    <property type="match status" value="1"/>
</dbReference>
<dbReference type="OrthoDB" id="5181746at2"/>
<gene>
    <name evidence="2" type="ORF">EJO69_05925</name>
</gene>
<feature type="compositionally biased region" description="Low complexity" evidence="1">
    <location>
        <begin position="1"/>
        <end position="16"/>
    </location>
</feature>
<dbReference type="InterPro" id="IPR011990">
    <property type="entry name" value="TPR-like_helical_dom_sf"/>
</dbReference>
<evidence type="ECO:0000256" key="1">
    <source>
        <dbReference type="SAM" id="MobiDB-lite"/>
    </source>
</evidence>
<evidence type="ECO:0000313" key="2">
    <source>
        <dbReference type="EMBL" id="AZN29891.1"/>
    </source>
</evidence>
<organism evidence="2 3">
    <name type="scientific">Flaviflexus salsibiostraticola</name>
    <dbReference type="NCBI Taxonomy" id="1282737"/>
    <lineage>
        <taxon>Bacteria</taxon>
        <taxon>Bacillati</taxon>
        <taxon>Actinomycetota</taxon>
        <taxon>Actinomycetes</taxon>
        <taxon>Actinomycetales</taxon>
        <taxon>Actinomycetaceae</taxon>
        <taxon>Flaviflexus</taxon>
    </lineage>
</organism>
<protein>
    <submittedName>
        <fullName evidence="2">Tetratricopeptide repeat protein</fullName>
    </submittedName>
</protein>
<dbReference type="InterPro" id="IPR036249">
    <property type="entry name" value="Thioredoxin-like_sf"/>
</dbReference>
<name>A0A3S8Z8N3_9ACTO</name>
<dbReference type="KEGG" id="fsl:EJO69_05925"/>
<dbReference type="Pfam" id="PF14561">
    <property type="entry name" value="TPR_20"/>
    <property type="match status" value="1"/>
</dbReference>
<dbReference type="EMBL" id="CP034438">
    <property type="protein sequence ID" value="AZN29891.1"/>
    <property type="molecule type" value="Genomic_DNA"/>
</dbReference>
<dbReference type="SUPFAM" id="SSF52833">
    <property type="entry name" value="Thioredoxin-like"/>
    <property type="match status" value="1"/>
</dbReference>
<accession>A0A3S8Z8N3</accession>
<sequence>MSTTGRPTPTADTRTTTRGHRLTQSPLNIRGAVDLSALAPAKHQERLKEQTTNEDGVQIIPGPLVRDVTVEALQEFLELSLHVPLVIVFRSDRSQGSLELARTLTDLVRDLNGTIGLGIVDADNAPEIVQAFQIQALPTTVAVLGGNPVPLFQGTAAPEDASKALDSVLQAAQQLGVLGRLDGDENGRLPEPELPPHVKEARAALDRGDLEAAHAAYTKAIKENPGDDESKLALSQVELFQRITDRDPQEVLQAASTAPLTDVDAHLLAADVEVMARMPESAFARLLDVIRTVSGDERDRARLRLIDLFGIVGIHDPVVSEARKQLASALM</sequence>
<proteinExistence type="predicted"/>
<dbReference type="Proteomes" id="UP000270021">
    <property type="component" value="Chromosome"/>
</dbReference>
<dbReference type="AlphaFoldDB" id="A0A3S8Z8N3"/>
<reference evidence="2 3" key="1">
    <citation type="submission" date="2018-12" db="EMBL/GenBank/DDBJ databases">
        <title>Complete genome sequence of Flaviflexus salsibiostraticola KCTC 33148.</title>
        <authorList>
            <person name="Bae J.-W."/>
        </authorList>
    </citation>
    <scope>NUCLEOTIDE SEQUENCE [LARGE SCALE GENOMIC DNA]</scope>
    <source>
        <strain evidence="2 3">KCTC 33148</strain>
    </source>
</reference>
<keyword evidence="3" id="KW-1185">Reference proteome</keyword>
<dbReference type="Gene3D" id="3.40.30.10">
    <property type="entry name" value="Glutaredoxin"/>
    <property type="match status" value="1"/>
</dbReference>
<evidence type="ECO:0000313" key="3">
    <source>
        <dbReference type="Proteomes" id="UP000270021"/>
    </source>
</evidence>